<feature type="transmembrane region" description="Helical" evidence="1">
    <location>
        <begin position="39"/>
        <end position="59"/>
    </location>
</feature>
<proteinExistence type="predicted"/>
<gene>
    <name evidence="2" type="ORF">LCGC14_2483240</name>
</gene>
<sequence>MNYQCVMLDCGECPACIEWKTNPRLIRIEKRINKDVRNWIIFVATPISLIVNFIIFKAVGAL</sequence>
<dbReference type="EMBL" id="LAZR01039166">
    <property type="protein sequence ID" value="KKL17672.1"/>
    <property type="molecule type" value="Genomic_DNA"/>
</dbReference>
<keyword evidence="1" id="KW-0472">Membrane</keyword>
<dbReference type="AlphaFoldDB" id="A0A0F9BUQ1"/>
<accession>A0A0F9BUQ1</accession>
<evidence type="ECO:0000256" key="1">
    <source>
        <dbReference type="SAM" id="Phobius"/>
    </source>
</evidence>
<comment type="caution">
    <text evidence="2">The sequence shown here is derived from an EMBL/GenBank/DDBJ whole genome shotgun (WGS) entry which is preliminary data.</text>
</comment>
<name>A0A0F9BUQ1_9ZZZZ</name>
<keyword evidence="1" id="KW-1133">Transmembrane helix</keyword>
<keyword evidence="1" id="KW-0812">Transmembrane</keyword>
<protein>
    <submittedName>
        <fullName evidence="2">Uncharacterized protein</fullName>
    </submittedName>
</protein>
<organism evidence="2">
    <name type="scientific">marine sediment metagenome</name>
    <dbReference type="NCBI Taxonomy" id="412755"/>
    <lineage>
        <taxon>unclassified sequences</taxon>
        <taxon>metagenomes</taxon>
        <taxon>ecological metagenomes</taxon>
    </lineage>
</organism>
<reference evidence="2" key="1">
    <citation type="journal article" date="2015" name="Nature">
        <title>Complex archaea that bridge the gap between prokaryotes and eukaryotes.</title>
        <authorList>
            <person name="Spang A."/>
            <person name="Saw J.H."/>
            <person name="Jorgensen S.L."/>
            <person name="Zaremba-Niedzwiedzka K."/>
            <person name="Martijn J."/>
            <person name="Lind A.E."/>
            <person name="van Eijk R."/>
            <person name="Schleper C."/>
            <person name="Guy L."/>
            <person name="Ettema T.J."/>
        </authorList>
    </citation>
    <scope>NUCLEOTIDE SEQUENCE</scope>
</reference>
<evidence type="ECO:0000313" key="2">
    <source>
        <dbReference type="EMBL" id="KKL17672.1"/>
    </source>
</evidence>